<accession>A0A9N7U1H3</accession>
<dbReference type="EMBL" id="CADEAL010000627">
    <property type="protein sequence ID" value="CAB1423005.1"/>
    <property type="molecule type" value="Genomic_DNA"/>
</dbReference>
<feature type="compositionally biased region" description="Pro residues" evidence="1">
    <location>
        <begin position="79"/>
        <end position="95"/>
    </location>
</feature>
<keyword evidence="3" id="KW-1185">Reference proteome</keyword>
<reference evidence="2" key="1">
    <citation type="submission" date="2020-03" db="EMBL/GenBank/DDBJ databases">
        <authorList>
            <person name="Weist P."/>
        </authorList>
    </citation>
    <scope>NUCLEOTIDE SEQUENCE</scope>
</reference>
<evidence type="ECO:0000313" key="2">
    <source>
        <dbReference type="EMBL" id="CAB1423005.1"/>
    </source>
</evidence>
<sequence>MRVSQVDVRGQGPAGVHPIRFYARDVRLLKFKISRAAGSGPCTTPLRRLVPHLANPFESVRPPSLASAPTQRGIKAVASPPPPPPPLLLSSPPPSVQEHAHSAVSCPTPPLSPICNRMRDILPFLLHFLHQNN</sequence>
<organism evidence="2 3">
    <name type="scientific">Pleuronectes platessa</name>
    <name type="common">European plaice</name>
    <dbReference type="NCBI Taxonomy" id="8262"/>
    <lineage>
        <taxon>Eukaryota</taxon>
        <taxon>Metazoa</taxon>
        <taxon>Chordata</taxon>
        <taxon>Craniata</taxon>
        <taxon>Vertebrata</taxon>
        <taxon>Euteleostomi</taxon>
        <taxon>Actinopterygii</taxon>
        <taxon>Neopterygii</taxon>
        <taxon>Teleostei</taxon>
        <taxon>Neoteleostei</taxon>
        <taxon>Acanthomorphata</taxon>
        <taxon>Carangaria</taxon>
        <taxon>Pleuronectiformes</taxon>
        <taxon>Pleuronectoidei</taxon>
        <taxon>Pleuronectidae</taxon>
        <taxon>Pleuronectes</taxon>
    </lineage>
</organism>
<evidence type="ECO:0000256" key="1">
    <source>
        <dbReference type="SAM" id="MobiDB-lite"/>
    </source>
</evidence>
<evidence type="ECO:0000313" key="3">
    <source>
        <dbReference type="Proteomes" id="UP001153269"/>
    </source>
</evidence>
<proteinExistence type="predicted"/>
<comment type="caution">
    <text evidence="2">The sequence shown here is derived from an EMBL/GenBank/DDBJ whole genome shotgun (WGS) entry which is preliminary data.</text>
</comment>
<gene>
    <name evidence="2" type="ORF">PLEPLA_LOCUS10923</name>
</gene>
<dbReference type="Proteomes" id="UP001153269">
    <property type="component" value="Unassembled WGS sequence"/>
</dbReference>
<feature type="region of interest" description="Disordered" evidence="1">
    <location>
        <begin position="57"/>
        <end position="104"/>
    </location>
</feature>
<name>A0A9N7U1H3_PLEPL</name>
<dbReference type="AlphaFoldDB" id="A0A9N7U1H3"/>
<protein>
    <submittedName>
        <fullName evidence="2">Uncharacterized protein</fullName>
    </submittedName>
</protein>